<feature type="non-terminal residue" evidence="3">
    <location>
        <position position="604"/>
    </location>
</feature>
<comment type="caution">
    <text evidence="3">The sequence shown here is derived from an EMBL/GenBank/DDBJ whole genome shotgun (WGS) entry which is preliminary data.</text>
</comment>
<dbReference type="GO" id="GO:0005737">
    <property type="term" value="C:cytoplasm"/>
    <property type="evidence" value="ECO:0007669"/>
    <property type="project" value="TreeGrafter"/>
</dbReference>
<keyword evidence="4" id="KW-1185">Reference proteome</keyword>
<feature type="domain" description="GH3 C-terminal" evidence="2">
    <location>
        <begin position="465"/>
        <end position="591"/>
    </location>
</feature>
<accession>A0A8S4N733</accession>
<evidence type="ECO:0000313" key="3">
    <source>
        <dbReference type="EMBL" id="CAH1776590.1"/>
    </source>
</evidence>
<protein>
    <recommendedName>
        <fullName evidence="5">GH3 domain-containing protein</fullName>
    </recommendedName>
</protein>
<dbReference type="AlphaFoldDB" id="A0A8S4N733"/>
<evidence type="ECO:0000259" key="1">
    <source>
        <dbReference type="Pfam" id="PF23571"/>
    </source>
</evidence>
<proteinExistence type="predicted"/>
<dbReference type="InterPro" id="IPR055377">
    <property type="entry name" value="GH3_M"/>
</dbReference>
<dbReference type="Pfam" id="PF03321">
    <property type="entry name" value="GH3"/>
    <property type="match status" value="1"/>
</dbReference>
<dbReference type="Proteomes" id="UP000749559">
    <property type="component" value="Unassembled WGS sequence"/>
</dbReference>
<evidence type="ECO:0000259" key="2">
    <source>
        <dbReference type="Pfam" id="PF23572"/>
    </source>
</evidence>
<evidence type="ECO:0000313" key="4">
    <source>
        <dbReference type="Proteomes" id="UP000749559"/>
    </source>
</evidence>
<dbReference type="PANTHER" id="PTHR31901:SF9">
    <property type="entry name" value="GH3 DOMAIN-CONTAINING PROTEIN"/>
    <property type="match status" value="1"/>
</dbReference>
<dbReference type="Pfam" id="PF23572">
    <property type="entry name" value="GH3_C"/>
    <property type="match status" value="1"/>
</dbReference>
<gene>
    <name evidence="3" type="ORF">OFUS_LOCUS3752</name>
</gene>
<name>A0A8S4N733_OWEFU</name>
<dbReference type="EMBL" id="CAIIXF020000002">
    <property type="protein sequence ID" value="CAH1776590.1"/>
    <property type="molecule type" value="Genomic_DNA"/>
</dbReference>
<dbReference type="GO" id="GO:0016881">
    <property type="term" value="F:acid-amino acid ligase activity"/>
    <property type="evidence" value="ECO:0007669"/>
    <property type="project" value="TreeGrafter"/>
</dbReference>
<evidence type="ECO:0008006" key="5">
    <source>
        <dbReference type="Google" id="ProtNLM"/>
    </source>
</evidence>
<feature type="domain" description="GH3 middle" evidence="1">
    <location>
        <begin position="376"/>
        <end position="448"/>
    </location>
</feature>
<organism evidence="3 4">
    <name type="scientific">Owenia fusiformis</name>
    <name type="common">Polychaete worm</name>
    <dbReference type="NCBI Taxonomy" id="6347"/>
    <lineage>
        <taxon>Eukaryota</taxon>
        <taxon>Metazoa</taxon>
        <taxon>Spiralia</taxon>
        <taxon>Lophotrochozoa</taxon>
        <taxon>Annelida</taxon>
        <taxon>Polychaeta</taxon>
        <taxon>Sedentaria</taxon>
        <taxon>Canalipalpata</taxon>
        <taxon>Sabellida</taxon>
        <taxon>Oweniida</taxon>
        <taxon>Oweniidae</taxon>
        <taxon>Owenia</taxon>
    </lineage>
</organism>
<reference evidence="3" key="1">
    <citation type="submission" date="2022-03" db="EMBL/GenBank/DDBJ databases">
        <authorList>
            <person name="Martin C."/>
        </authorList>
    </citation>
    <scope>NUCLEOTIDE SEQUENCE</scope>
</reference>
<dbReference type="Pfam" id="PF23571">
    <property type="entry name" value="GH3_M"/>
    <property type="match status" value="1"/>
</dbReference>
<dbReference type="OrthoDB" id="10004661at2759"/>
<dbReference type="PANTHER" id="PTHR31901">
    <property type="entry name" value="GH3 DOMAIN-CONTAINING PROTEIN"/>
    <property type="match status" value="1"/>
</dbReference>
<dbReference type="InterPro" id="IPR004993">
    <property type="entry name" value="GH3"/>
</dbReference>
<sequence length="604" mass="69294">GVTTVLSCCAGGIALDIYRKRVSRFHSYRGLFDQYIAINGLYILGKFARNKLEKDSKDYKNVQSNILLERLRANEDTKYGKDFKFSEIKSTEDFIKKHPLTRYSHFQPYIGKIADGEKNVLTVKDPVVLAVTSGTSGQSNILPMIKEQRGNFFFHGIATLFRCMVNAYPATKQLLQKNLKIFYTPKWRVSKSGIVIGPNSSSPTNSKSMLSIYSTPLPGFEIMTEPEALYVHLLFGLRDKYIGMMEANFVSLIYVAFHTLELEWQTLVNDIELGRVNPELNINDDVRAKLNQLLTPDPARANELRTEFLKGFDGIAKRIWPKLNFVLSVDTGSFEHYGKLLREHQCKGTPFYSPLYAATEGLIGVNIWPEREERRYILAPRSMFFEFIPVEHSGEDQPKTLLPHEVDVGSTYELVISNISGMWRYRFGDVVKIAEFYNEAPVIEFLYRQGQLLNIRGEKTSEKMFYKALTDAANQWPEVKVIDYCCAESVMLDGSDQGEENSRDHSRMPHYIVFIELKDENTTLTPEQKAMIDKMLCKDFFVYESFRKKGSIAPMDVHVVAHGTFLGLRNFMLETTQATSNQYKVPRVLRRTDAVEFMMKHVVK</sequence>
<dbReference type="InterPro" id="IPR055378">
    <property type="entry name" value="GH3_C"/>
</dbReference>